<dbReference type="AlphaFoldDB" id="Q7RJQ1"/>
<feature type="transmembrane region" description="Helical" evidence="1">
    <location>
        <begin position="6"/>
        <end position="30"/>
    </location>
</feature>
<keyword evidence="3" id="KW-1185">Reference proteome</keyword>
<dbReference type="Proteomes" id="UP000008553">
    <property type="component" value="Unassembled WGS sequence"/>
</dbReference>
<evidence type="ECO:0000256" key="1">
    <source>
        <dbReference type="SAM" id="Phobius"/>
    </source>
</evidence>
<dbReference type="InterPro" id="IPR048278">
    <property type="entry name" value="PFN"/>
</dbReference>
<dbReference type="EMBL" id="AABL01000914">
    <property type="protein sequence ID" value="EAA22761.1"/>
    <property type="molecule type" value="Genomic_DNA"/>
</dbReference>
<dbReference type="InParanoid" id="Q7RJQ1"/>
<reference evidence="2 3" key="1">
    <citation type="journal article" date="2002" name="Nature">
        <title>Genome sequence and comparative analysis of the model rodent malaria parasite Plasmodium yoelii yoelii.</title>
        <authorList>
            <person name="Carlton J.M."/>
            <person name="Angiuoli S.V."/>
            <person name="Suh B.B."/>
            <person name="Kooij T.W."/>
            <person name="Pertea M."/>
            <person name="Silva J.C."/>
            <person name="Ermolaeva M.D."/>
            <person name="Allen J.E."/>
            <person name="Selengut J.D."/>
            <person name="Koo H.L."/>
            <person name="Peterson J.D."/>
            <person name="Pop M."/>
            <person name="Kosack D.S."/>
            <person name="Shumway M.F."/>
            <person name="Bidwell S.L."/>
            <person name="Shallom S.J."/>
            <person name="van Aken S.E."/>
            <person name="Riedmuller S.B."/>
            <person name="Feldblyum T.V."/>
            <person name="Cho J.K."/>
            <person name="Quackenbush J."/>
            <person name="Sedegah M."/>
            <person name="Shoaibi A."/>
            <person name="Cummings L.M."/>
            <person name="Florens L."/>
            <person name="Yates J.R."/>
            <person name="Raine J.D."/>
            <person name="Sinden R.E."/>
            <person name="Harris M.A."/>
            <person name="Cunningham D.A."/>
            <person name="Preiser P.R."/>
            <person name="Bergman L.W."/>
            <person name="Vaidya A.B."/>
            <person name="van Lin L.H."/>
            <person name="Janse C.J."/>
            <person name="Waters A.P."/>
            <person name="Smith H.O."/>
            <person name="White O.R."/>
            <person name="Salzberg S.L."/>
            <person name="Venter J.C."/>
            <person name="Fraser C.M."/>
            <person name="Hoffman S.L."/>
            <person name="Gardner M.J."/>
            <person name="Carucci D.J."/>
        </authorList>
    </citation>
    <scope>NUCLEOTIDE SEQUENCE [LARGE SCALE GENOMIC DNA]</scope>
    <source>
        <strain evidence="2 3">17XNL</strain>
    </source>
</reference>
<dbReference type="GO" id="GO:0003779">
    <property type="term" value="F:actin binding"/>
    <property type="evidence" value="ECO:0007669"/>
    <property type="project" value="InterPro"/>
</dbReference>
<dbReference type="SUPFAM" id="SSF55770">
    <property type="entry name" value="Profilin (actin-binding protein)"/>
    <property type="match status" value="1"/>
</dbReference>
<dbReference type="Gene3D" id="3.30.450.30">
    <property type="entry name" value="Dynein light chain 2a, cytoplasmic"/>
    <property type="match status" value="1"/>
</dbReference>
<evidence type="ECO:0000313" key="3">
    <source>
        <dbReference type="Proteomes" id="UP000008553"/>
    </source>
</evidence>
<dbReference type="STRING" id="73239.Q7RJQ1"/>
<organism evidence="2 3">
    <name type="scientific">Plasmodium yoelii yoelii</name>
    <dbReference type="NCBI Taxonomy" id="73239"/>
    <lineage>
        <taxon>Eukaryota</taxon>
        <taxon>Sar</taxon>
        <taxon>Alveolata</taxon>
        <taxon>Apicomplexa</taxon>
        <taxon>Aconoidasida</taxon>
        <taxon>Haemosporida</taxon>
        <taxon>Plasmodiidae</taxon>
        <taxon>Plasmodium</taxon>
        <taxon>Plasmodium (Vinckeia)</taxon>
    </lineage>
</organism>
<keyword evidence="1" id="KW-0812">Transmembrane</keyword>
<dbReference type="Pfam" id="PF00235">
    <property type="entry name" value="Profilin"/>
    <property type="match status" value="1"/>
</dbReference>
<accession>Q7RJQ1</accession>
<dbReference type="PaxDb" id="73239-Q7RJQ1"/>
<name>Q7RJQ1_PLAYO</name>
<gene>
    <name evidence="2" type="ORF">PY03207</name>
</gene>
<dbReference type="FunCoup" id="Q7RJQ1">
    <property type="interactions" value="7"/>
</dbReference>
<comment type="caution">
    <text evidence="2">The sequence shown here is derived from an EMBL/GenBank/DDBJ whole genome shotgun (WGS) entry which is preliminary data.</text>
</comment>
<keyword evidence="1" id="KW-1133">Transmembrane helix</keyword>
<keyword evidence="1" id="KW-0472">Membrane</keyword>
<sequence length="211" mass="24647">MYYIILVLYWYSLFFFFFLFVKDSIIFSYFRKRKNMRGVSPLYYYNKMEEYSWENFLNDKLLATNQVSAAGLASEEDGVVYECVATPDENNPDFDKWSLFYKEDYDIEIEDENGNKTTKTITEGQTILTMFNEGYAPDGIWLGGTKYQFINMEKGLEYEGYSFDVATCAKLKGGMHIIKVGGGHILIVLYDEEKEQDRGKQILKALKMLKN</sequence>
<protein>
    <submittedName>
        <fullName evidence="2">19 kDa sporozoite antigen, putative</fullName>
    </submittedName>
</protein>
<dbReference type="InterPro" id="IPR036140">
    <property type="entry name" value="PFN_sf"/>
</dbReference>
<proteinExistence type="predicted"/>
<evidence type="ECO:0000313" key="2">
    <source>
        <dbReference type="EMBL" id="EAA22761.1"/>
    </source>
</evidence>